<dbReference type="GO" id="GO:0004674">
    <property type="term" value="F:protein serine/threonine kinase activity"/>
    <property type="evidence" value="ECO:0007669"/>
    <property type="project" value="UniProtKB-KW"/>
</dbReference>
<evidence type="ECO:0000256" key="1">
    <source>
        <dbReference type="ARBA" id="ARBA00022527"/>
    </source>
</evidence>
<dbReference type="EMBL" id="BOQN01000019">
    <property type="protein sequence ID" value="GIM89797.1"/>
    <property type="molecule type" value="Genomic_DNA"/>
</dbReference>
<dbReference type="Pfam" id="PF03861">
    <property type="entry name" value="ANTAR"/>
    <property type="match status" value="1"/>
</dbReference>
<dbReference type="InterPro" id="IPR029016">
    <property type="entry name" value="GAF-like_dom_sf"/>
</dbReference>
<dbReference type="InterPro" id="IPR011006">
    <property type="entry name" value="CheY-like_superfamily"/>
</dbReference>
<dbReference type="PANTHER" id="PTHR35526:SF3">
    <property type="entry name" value="ANTI-SIGMA-F FACTOR RSBW"/>
    <property type="match status" value="1"/>
</dbReference>
<gene>
    <name evidence="7" type="ORF">Ato02nite_015900</name>
</gene>
<evidence type="ECO:0000313" key="7">
    <source>
        <dbReference type="EMBL" id="GIM89797.1"/>
    </source>
</evidence>
<proteinExistence type="predicted"/>
<evidence type="ECO:0000313" key="8">
    <source>
        <dbReference type="Proteomes" id="UP000677082"/>
    </source>
</evidence>
<dbReference type="SMART" id="SM00065">
    <property type="entry name" value="GAF"/>
    <property type="match status" value="1"/>
</dbReference>
<protein>
    <recommendedName>
        <fullName evidence="6">ANTAR domain-containing protein</fullName>
    </recommendedName>
</protein>
<dbReference type="SUPFAM" id="SSF52172">
    <property type="entry name" value="CheY-like"/>
    <property type="match status" value="1"/>
</dbReference>
<evidence type="ECO:0000256" key="4">
    <source>
        <dbReference type="ARBA" id="ARBA00023015"/>
    </source>
</evidence>
<comment type="caution">
    <text evidence="7">The sequence shown here is derived from an EMBL/GenBank/DDBJ whole genome shotgun (WGS) entry which is preliminary data.</text>
</comment>
<dbReference type="InterPro" id="IPR036890">
    <property type="entry name" value="HATPase_C_sf"/>
</dbReference>
<dbReference type="Gene3D" id="3.30.565.10">
    <property type="entry name" value="Histidine kinase-like ATPase, C-terminal domain"/>
    <property type="match status" value="1"/>
</dbReference>
<organism evidence="7 8">
    <name type="scientific">Paractinoplanes toevensis</name>
    <dbReference type="NCBI Taxonomy" id="571911"/>
    <lineage>
        <taxon>Bacteria</taxon>
        <taxon>Bacillati</taxon>
        <taxon>Actinomycetota</taxon>
        <taxon>Actinomycetes</taxon>
        <taxon>Micromonosporales</taxon>
        <taxon>Micromonosporaceae</taxon>
        <taxon>Paractinoplanes</taxon>
    </lineage>
</organism>
<feature type="domain" description="ANTAR" evidence="6">
    <location>
        <begin position="157"/>
        <end position="218"/>
    </location>
</feature>
<evidence type="ECO:0000256" key="2">
    <source>
        <dbReference type="ARBA" id="ARBA00022679"/>
    </source>
</evidence>
<dbReference type="PROSITE" id="PS50921">
    <property type="entry name" value="ANTAR"/>
    <property type="match status" value="1"/>
</dbReference>
<dbReference type="GO" id="GO:0003723">
    <property type="term" value="F:RNA binding"/>
    <property type="evidence" value="ECO:0007669"/>
    <property type="project" value="InterPro"/>
</dbReference>
<reference evidence="7 8" key="1">
    <citation type="submission" date="2021-03" db="EMBL/GenBank/DDBJ databases">
        <title>Whole genome shotgun sequence of Actinoplanes toevensis NBRC 105298.</title>
        <authorList>
            <person name="Komaki H."/>
            <person name="Tamura T."/>
        </authorList>
    </citation>
    <scope>NUCLEOTIDE SEQUENCE [LARGE SCALE GENOMIC DNA]</scope>
    <source>
        <strain evidence="7 8">NBRC 105298</strain>
    </source>
</reference>
<dbReference type="CDD" id="cd16936">
    <property type="entry name" value="HATPase_RsbW-like"/>
    <property type="match status" value="1"/>
</dbReference>
<dbReference type="Pfam" id="PF13185">
    <property type="entry name" value="GAF_2"/>
    <property type="match status" value="1"/>
</dbReference>
<keyword evidence="2" id="KW-0808">Transferase</keyword>
<dbReference type="InterPro" id="IPR050267">
    <property type="entry name" value="Anti-sigma-factor_SerPK"/>
</dbReference>
<keyword evidence="1" id="KW-0723">Serine/threonine-protein kinase</keyword>
<dbReference type="InterPro" id="IPR003018">
    <property type="entry name" value="GAF"/>
</dbReference>
<name>A0A919T6W1_9ACTN</name>
<sequence>MSTSRERAVADAFAEFSDTLVVDFDVVEFLHTLAVRCVELTGVQAAGVMLADQRGGLRVMASSSEQAHLLELFELEADEGPCVDCYTAGRPTTDPSARARVEGFRAVHAVPVRLRDEVVGVLSLFTTVPGALPEADARTARAVADVTGLALVQHRAVDYRQLLAEQLHHSLTSRVVVEQAKGVLAELLGLDMAAAFTELRRFARSTGRRLSDVAADIGGGDFPPDPPEPPAGRSRVLLIRTISQAGLSKLRAEIQTAVTRHGLTSSQVAAFTLAVHEAMANAIEHGDGARQLILWRYAGSLYAEVGDHGRGMPGGYRIPTEAPDTRPDIPRGLWLINRICAGVDIESSPAGTHLTMRYPL</sequence>
<dbReference type="AlphaFoldDB" id="A0A919T6W1"/>
<evidence type="ECO:0000259" key="6">
    <source>
        <dbReference type="PROSITE" id="PS50921"/>
    </source>
</evidence>
<dbReference type="Gene3D" id="3.30.450.40">
    <property type="match status" value="1"/>
</dbReference>
<dbReference type="InterPro" id="IPR003594">
    <property type="entry name" value="HATPase_dom"/>
</dbReference>
<evidence type="ECO:0000256" key="5">
    <source>
        <dbReference type="ARBA" id="ARBA00023163"/>
    </source>
</evidence>
<evidence type="ECO:0000256" key="3">
    <source>
        <dbReference type="ARBA" id="ARBA00022777"/>
    </source>
</evidence>
<keyword evidence="8" id="KW-1185">Reference proteome</keyword>
<dbReference type="Pfam" id="PF13581">
    <property type="entry name" value="HATPase_c_2"/>
    <property type="match status" value="1"/>
</dbReference>
<dbReference type="InterPro" id="IPR005561">
    <property type="entry name" value="ANTAR"/>
</dbReference>
<dbReference type="PANTHER" id="PTHR35526">
    <property type="entry name" value="ANTI-SIGMA-F FACTOR RSBW-RELATED"/>
    <property type="match status" value="1"/>
</dbReference>
<keyword evidence="5" id="KW-0804">Transcription</keyword>
<dbReference type="Gene3D" id="1.10.10.10">
    <property type="entry name" value="Winged helix-like DNA-binding domain superfamily/Winged helix DNA-binding domain"/>
    <property type="match status" value="1"/>
</dbReference>
<dbReference type="Proteomes" id="UP000677082">
    <property type="component" value="Unassembled WGS sequence"/>
</dbReference>
<keyword evidence="3" id="KW-0418">Kinase</keyword>
<dbReference type="SUPFAM" id="SSF55781">
    <property type="entry name" value="GAF domain-like"/>
    <property type="match status" value="1"/>
</dbReference>
<dbReference type="SMART" id="SM01012">
    <property type="entry name" value="ANTAR"/>
    <property type="match status" value="1"/>
</dbReference>
<keyword evidence="4" id="KW-0805">Transcription regulation</keyword>
<dbReference type="InterPro" id="IPR036388">
    <property type="entry name" value="WH-like_DNA-bd_sf"/>
</dbReference>
<accession>A0A919T6W1</accession>
<dbReference type="SUPFAM" id="SSF55874">
    <property type="entry name" value="ATPase domain of HSP90 chaperone/DNA topoisomerase II/histidine kinase"/>
    <property type="match status" value="1"/>
</dbReference>
<dbReference type="RefSeq" id="WP_213005750.1">
    <property type="nucleotide sequence ID" value="NZ_BOQN01000019.1"/>
</dbReference>